<evidence type="ECO:0000256" key="5">
    <source>
        <dbReference type="ARBA" id="ARBA00022989"/>
    </source>
</evidence>
<feature type="transmembrane region" description="Helical" evidence="9">
    <location>
        <begin position="92"/>
        <end position="115"/>
    </location>
</feature>
<feature type="domain" description="G-protein coupled receptors family 1 profile" evidence="10">
    <location>
        <begin position="21"/>
        <end position="315"/>
    </location>
</feature>
<feature type="transmembrane region" description="Helical" evidence="9">
    <location>
        <begin position="296"/>
        <end position="315"/>
    </location>
</feature>
<evidence type="ECO:0000313" key="11">
    <source>
        <dbReference type="EMBL" id="KAJ8025179.1"/>
    </source>
</evidence>
<feature type="compositionally biased region" description="Polar residues" evidence="8">
    <location>
        <begin position="327"/>
        <end position="350"/>
    </location>
</feature>
<evidence type="ECO:0000256" key="3">
    <source>
        <dbReference type="ARBA" id="ARBA00022692"/>
    </source>
</evidence>
<comment type="similarity">
    <text evidence="7">Belongs to the G-protein coupled receptor 1 family.</text>
</comment>
<feature type="transmembrane region" description="Helical" evidence="9">
    <location>
        <begin position="51"/>
        <end position="72"/>
    </location>
</feature>
<keyword evidence="6 9" id="KW-0472">Membrane</keyword>
<evidence type="ECO:0000256" key="1">
    <source>
        <dbReference type="ARBA" id="ARBA00004370"/>
    </source>
</evidence>
<feature type="transmembrane region" description="Helical" evidence="9">
    <location>
        <begin position="136"/>
        <end position="158"/>
    </location>
</feature>
<proteinExistence type="inferred from homology"/>
<name>A0A9Q0YMJ6_HOLLE</name>
<gene>
    <name evidence="11" type="ORF">HOLleu_35308</name>
</gene>
<keyword evidence="12" id="KW-1185">Reference proteome</keyword>
<dbReference type="Gene3D" id="1.20.1070.10">
    <property type="entry name" value="Rhodopsin 7-helix transmembrane proteins"/>
    <property type="match status" value="1"/>
</dbReference>
<evidence type="ECO:0000256" key="9">
    <source>
        <dbReference type="SAM" id="Phobius"/>
    </source>
</evidence>
<evidence type="ECO:0000256" key="8">
    <source>
        <dbReference type="SAM" id="MobiDB-lite"/>
    </source>
</evidence>
<evidence type="ECO:0000256" key="6">
    <source>
        <dbReference type="ARBA" id="ARBA00023136"/>
    </source>
</evidence>
<dbReference type="PROSITE" id="PS00237">
    <property type="entry name" value="G_PROTEIN_RECEP_F1_1"/>
    <property type="match status" value="1"/>
</dbReference>
<dbReference type="InterPro" id="IPR000276">
    <property type="entry name" value="GPCR_Rhodpsn"/>
</dbReference>
<keyword evidence="4" id="KW-0677">Repeat</keyword>
<dbReference type="SUPFAM" id="SSF81321">
    <property type="entry name" value="Family A G protein-coupled receptor-like"/>
    <property type="match status" value="1"/>
</dbReference>
<evidence type="ECO:0000259" key="10">
    <source>
        <dbReference type="PROSITE" id="PS50262"/>
    </source>
</evidence>
<comment type="caution">
    <text evidence="11">The sequence shown here is derived from an EMBL/GenBank/DDBJ whole genome shotgun (WGS) entry which is preliminary data.</text>
</comment>
<dbReference type="PANTHER" id="PTHR24372:SF77">
    <property type="entry name" value="G-PROTEIN COUPLED RECEPTORS FAMILY 1 PROFILE DOMAIN-CONTAINING PROTEIN"/>
    <property type="match status" value="1"/>
</dbReference>
<dbReference type="GO" id="GO:0009755">
    <property type="term" value="P:hormone-mediated signaling pathway"/>
    <property type="evidence" value="ECO:0007669"/>
    <property type="project" value="TreeGrafter"/>
</dbReference>
<evidence type="ECO:0000313" key="12">
    <source>
        <dbReference type="Proteomes" id="UP001152320"/>
    </source>
</evidence>
<keyword evidence="3 7" id="KW-0812">Transmembrane</keyword>
<dbReference type="Pfam" id="PF00001">
    <property type="entry name" value="7tm_1"/>
    <property type="match status" value="2"/>
</dbReference>
<organism evidence="11 12">
    <name type="scientific">Holothuria leucospilota</name>
    <name type="common">Black long sea cucumber</name>
    <name type="synonym">Mertensiothuria leucospilota</name>
    <dbReference type="NCBI Taxonomy" id="206669"/>
    <lineage>
        <taxon>Eukaryota</taxon>
        <taxon>Metazoa</taxon>
        <taxon>Echinodermata</taxon>
        <taxon>Eleutherozoa</taxon>
        <taxon>Echinozoa</taxon>
        <taxon>Holothuroidea</taxon>
        <taxon>Aspidochirotacea</taxon>
        <taxon>Aspidochirotida</taxon>
        <taxon>Holothuriidae</taxon>
        <taxon>Holothuria</taxon>
    </lineage>
</organism>
<keyword evidence="7" id="KW-0807">Transducer</keyword>
<feature type="region of interest" description="Disordered" evidence="8">
    <location>
        <begin position="325"/>
        <end position="350"/>
    </location>
</feature>
<keyword evidence="7" id="KW-0297">G-protein coupled receptor</keyword>
<feature type="transmembrane region" description="Helical" evidence="9">
    <location>
        <begin position="6"/>
        <end position="30"/>
    </location>
</feature>
<dbReference type="InterPro" id="IPR017452">
    <property type="entry name" value="GPCR_Rhodpsn_7TM"/>
</dbReference>
<keyword evidence="2" id="KW-0433">Leucine-rich repeat</keyword>
<dbReference type="OrthoDB" id="6022531at2759"/>
<dbReference type="EMBL" id="JAIZAY010000018">
    <property type="protein sequence ID" value="KAJ8025179.1"/>
    <property type="molecule type" value="Genomic_DNA"/>
</dbReference>
<sequence>MLPNTVLRVTVWLVCLSSTLANMVVIVGRLKSKIPAMRNIFSSEVNTTQNTFIVNLAIADFLMGVYLLSIGVADAKFGDAYFLSAYRWRNGIGCKVIGFIGFVSNVASILILMFVSIERFFTVSFPYSRLRFGHKLTKGVCVSTWIISVVMALTPIILSSFVQGIFGLSDVCLGLPFVTVPETTENDVTITLDKYGKVGSIKQTDSQNLQWLYSQFVYIYFASTCVLIITMCYVGMFTSIIAAKTLSGRHTADNKDEIKMAAKMSLIIGTDMMCWLPVITLGILSKAGLEISINMYAWLAILVMPINSAVNPFIYTIPTIRKKKQNEPSFNCPSGRSASDRISWSAAGSQ</sequence>
<dbReference type="GO" id="GO:0008528">
    <property type="term" value="F:G protein-coupled peptide receptor activity"/>
    <property type="evidence" value="ECO:0007669"/>
    <property type="project" value="TreeGrafter"/>
</dbReference>
<dbReference type="GO" id="GO:0007189">
    <property type="term" value="P:adenylate cyclase-activating G protein-coupled receptor signaling pathway"/>
    <property type="evidence" value="ECO:0007669"/>
    <property type="project" value="TreeGrafter"/>
</dbReference>
<dbReference type="PANTHER" id="PTHR24372">
    <property type="entry name" value="GLYCOPROTEIN HORMONE RECEPTOR"/>
    <property type="match status" value="1"/>
</dbReference>
<accession>A0A9Q0YMJ6</accession>
<feature type="transmembrane region" description="Helical" evidence="9">
    <location>
        <begin position="264"/>
        <end position="284"/>
    </location>
</feature>
<feature type="transmembrane region" description="Helical" evidence="9">
    <location>
        <begin position="217"/>
        <end position="243"/>
    </location>
</feature>
<dbReference type="GO" id="GO:0005886">
    <property type="term" value="C:plasma membrane"/>
    <property type="evidence" value="ECO:0007669"/>
    <property type="project" value="TreeGrafter"/>
</dbReference>
<keyword evidence="5 9" id="KW-1133">Transmembrane helix</keyword>
<protein>
    <recommendedName>
        <fullName evidence="10">G-protein coupled receptors family 1 profile domain-containing protein</fullName>
    </recommendedName>
</protein>
<dbReference type="AlphaFoldDB" id="A0A9Q0YMJ6"/>
<dbReference type="PROSITE" id="PS50262">
    <property type="entry name" value="G_PROTEIN_RECEP_F1_2"/>
    <property type="match status" value="1"/>
</dbReference>
<evidence type="ECO:0000256" key="4">
    <source>
        <dbReference type="ARBA" id="ARBA00022737"/>
    </source>
</evidence>
<keyword evidence="7" id="KW-0675">Receptor</keyword>
<evidence type="ECO:0000256" key="7">
    <source>
        <dbReference type="RuleBase" id="RU000688"/>
    </source>
</evidence>
<dbReference type="PRINTS" id="PR00237">
    <property type="entry name" value="GPCRRHODOPSN"/>
</dbReference>
<dbReference type="Proteomes" id="UP001152320">
    <property type="component" value="Chromosome 18"/>
</dbReference>
<evidence type="ECO:0000256" key="2">
    <source>
        <dbReference type="ARBA" id="ARBA00022614"/>
    </source>
</evidence>
<comment type="subcellular location">
    <subcellularLocation>
        <location evidence="1">Membrane</location>
    </subcellularLocation>
</comment>
<reference evidence="11" key="1">
    <citation type="submission" date="2021-10" db="EMBL/GenBank/DDBJ databases">
        <title>Tropical sea cucumber genome reveals ecological adaptation and Cuvierian tubules defense mechanism.</title>
        <authorList>
            <person name="Chen T."/>
        </authorList>
    </citation>
    <scope>NUCLEOTIDE SEQUENCE</scope>
    <source>
        <strain evidence="11">Nanhai2018</strain>
        <tissue evidence="11">Muscle</tissue>
    </source>
</reference>